<organism evidence="3 4">
    <name type="scientific">Polyplax serrata</name>
    <name type="common">Common mouse louse</name>
    <dbReference type="NCBI Taxonomy" id="468196"/>
    <lineage>
        <taxon>Eukaryota</taxon>
        <taxon>Metazoa</taxon>
        <taxon>Ecdysozoa</taxon>
        <taxon>Arthropoda</taxon>
        <taxon>Hexapoda</taxon>
        <taxon>Insecta</taxon>
        <taxon>Pterygota</taxon>
        <taxon>Neoptera</taxon>
        <taxon>Paraneoptera</taxon>
        <taxon>Psocodea</taxon>
        <taxon>Troctomorpha</taxon>
        <taxon>Phthiraptera</taxon>
        <taxon>Anoplura</taxon>
        <taxon>Polyplacidae</taxon>
        <taxon>Polyplax</taxon>
    </lineage>
</organism>
<feature type="region of interest" description="Disordered" evidence="2">
    <location>
        <begin position="564"/>
        <end position="592"/>
    </location>
</feature>
<feature type="compositionally biased region" description="Polar residues" evidence="2">
    <location>
        <begin position="708"/>
        <end position="726"/>
    </location>
</feature>
<evidence type="ECO:0000313" key="4">
    <source>
        <dbReference type="Proteomes" id="UP001359485"/>
    </source>
</evidence>
<comment type="caution">
    <text evidence="3">The sequence shown here is derived from an EMBL/GenBank/DDBJ whole genome shotgun (WGS) entry which is preliminary data.</text>
</comment>
<dbReference type="Proteomes" id="UP001359485">
    <property type="component" value="Unassembled WGS sequence"/>
</dbReference>
<name>A0ABR1BJ75_POLSC</name>
<reference evidence="3 4" key="1">
    <citation type="submission" date="2023-09" db="EMBL/GenBank/DDBJ databases">
        <title>Genomes of two closely related lineages of the louse Polyplax serrata with different host specificities.</title>
        <authorList>
            <person name="Martinu J."/>
            <person name="Tarabai H."/>
            <person name="Stefka J."/>
            <person name="Hypsa V."/>
        </authorList>
    </citation>
    <scope>NUCLEOTIDE SEQUENCE [LARGE SCALE GENOMIC DNA]</scope>
    <source>
        <strain evidence="3">98ZLc_SE</strain>
    </source>
</reference>
<protein>
    <submittedName>
        <fullName evidence="3">Uncharacterized protein</fullName>
    </submittedName>
</protein>
<sequence length="726" mass="82306">MLELDREITVLEKECKNMDADIRKRNMSATQSRMLRGNKTLTVNRVTSPCVKDVAERNKHQTTKKNKKVSPASSSRMYSTSSVPSNCSKQRNRNSAPLSVKQVNRQYGKNLSLCSCKSDVNFHNVTNNIKQSRHSKCSHGNEALLFENGKIENSNVPDIESGSIIHKEVLFSKSGGLIEVTVKQKQNIDQKENEIPVKDKSESEVCICHFKNMQSEGQKWSEILSLETSRQNEKCHAPAKAVTTTTNTNSREKQIESNVFSDALRNKTNTGVKDFSFPAALNPNQIGERCVSENESHVIQGNEELNTFTAEDLKNVPLPLIELLINELKRNSGENFQLRLVNSLKNSKRKIYEPKKTDNDEVKELELGIPSKPQSNIYQTIQKLCDNLINEKDLLSKELAAKVNEIGACRKREEEYLSLISTLKLNLAKAKEGVKSNLSTTKELDCLKQKLIEQIKASENMKKTHIELKELLDKCALENDRLKTEIRIYKLELQKHDVLMAGKEAEIKRYKEEIGNFQRQISEHLKSMKTNAQAVDMKKMMEVIFEQGHMVILDDLESITLDGTTRDSSKPKGLIHSSPTSTKTSDANSSWRRISSIQTQDPVRLTEIEDKDFYHVYGNDVSSGTVLTQQTFKEQLGEGERQNRTGFMSCSPVKNLNDLPMSRKKKDLAERDMNVQAKDEQRAKTTVEDLLKSMKQKWTEEIYGGVSPHNSTTEDFLNGSQISSIN</sequence>
<feature type="region of interest" description="Disordered" evidence="2">
    <location>
        <begin position="638"/>
        <end position="659"/>
    </location>
</feature>
<evidence type="ECO:0000256" key="1">
    <source>
        <dbReference type="SAM" id="Coils"/>
    </source>
</evidence>
<feature type="compositionally biased region" description="Polar residues" evidence="2">
    <location>
        <begin position="577"/>
        <end position="592"/>
    </location>
</feature>
<feature type="coiled-coil region" evidence="1">
    <location>
        <begin position="472"/>
        <end position="527"/>
    </location>
</feature>
<dbReference type="EMBL" id="JAWJWF010000001">
    <property type="protein sequence ID" value="KAK6642254.1"/>
    <property type="molecule type" value="Genomic_DNA"/>
</dbReference>
<accession>A0ABR1BJ75</accession>
<feature type="coiled-coil region" evidence="1">
    <location>
        <begin position="378"/>
        <end position="405"/>
    </location>
</feature>
<feature type="compositionally biased region" description="Polar residues" evidence="2">
    <location>
        <begin position="644"/>
        <end position="654"/>
    </location>
</feature>
<proteinExistence type="predicted"/>
<keyword evidence="4" id="KW-1185">Reference proteome</keyword>
<keyword evidence="1" id="KW-0175">Coiled coil</keyword>
<evidence type="ECO:0000256" key="2">
    <source>
        <dbReference type="SAM" id="MobiDB-lite"/>
    </source>
</evidence>
<feature type="region of interest" description="Disordered" evidence="2">
    <location>
        <begin position="56"/>
        <end position="98"/>
    </location>
</feature>
<feature type="compositionally biased region" description="Polar residues" evidence="2">
    <location>
        <begin position="71"/>
        <end position="98"/>
    </location>
</feature>
<gene>
    <name evidence="3" type="ORF">RUM44_013977</name>
</gene>
<feature type="region of interest" description="Disordered" evidence="2">
    <location>
        <begin position="705"/>
        <end position="726"/>
    </location>
</feature>
<evidence type="ECO:0000313" key="3">
    <source>
        <dbReference type="EMBL" id="KAK6642254.1"/>
    </source>
</evidence>